<protein>
    <submittedName>
        <fullName evidence="1">Uncharacterized protein</fullName>
    </submittedName>
</protein>
<comment type="caution">
    <text evidence="1">The sequence shown here is derived from an EMBL/GenBank/DDBJ whole genome shotgun (WGS) entry which is preliminary data.</text>
</comment>
<evidence type="ECO:0000313" key="1">
    <source>
        <dbReference type="EMBL" id="MBE1485197.1"/>
    </source>
</evidence>
<reference evidence="1" key="1">
    <citation type="submission" date="2020-10" db="EMBL/GenBank/DDBJ databases">
        <title>Sequencing the genomes of 1000 actinobacteria strains.</title>
        <authorList>
            <person name="Klenk H.-P."/>
        </authorList>
    </citation>
    <scope>NUCLEOTIDE SEQUENCE</scope>
    <source>
        <strain evidence="1">DSM 46832</strain>
    </source>
</reference>
<organism evidence="1 2">
    <name type="scientific">Plantactinospora soyae</name>
    <dbReference type="NCBI Taxonomy" id="1544732"/>
    <lineage>
        <taxon>Bacteria</taxon>
        <taxon>Bacillati</taxon>
        <taxon>Actinomycetota</taxon>
        <taxon>Actinomycetes</taxon>
        <taxon>Micromonosporales</taxon>
        <taxon>Micromonosporaceae</taxon>
        <taxon>Plantactinospora</taxon>
    </lineage>
</organism>
<dbReference type="EMBL" id="JADBEB010000001">
    <property type="protein sequence ID" value="MBE1485197.1"/>
    <property type="molecule type" value="Genomic_DNA"/>
</dbReference>
<proteinExistence type="predicted"/>
<name>A0A927LZ65_9ACTN</name>
<evidence type="ECO:0000313" key="2">
    <source>
        <dbReference type="Proteomes" id="UP000649753"/>
    </source>
</evidence>
<sequence>MLRKDAVARLQDAAVLWSVGSGTAADVIDAACDCLVAGVDSPTLRILAGISPARGSESDELRRWLEGALVELSLTYYREGSREGEEKALRIMARRLLAGTITPRDLTSWAYGVITWEGTPLAGELINLENTYECLTAVYEEHEPTSTAIEKVDADVIAEARRLVGDSAAENDRG</sequence>
<dbReference type="Proteomes" id="UP000649753">
    <property type="component" value="Unassembled WGS sequence"/>
</dbReference>
<dbReference type="RefSeq" id="WP_192765429.1">
    <property type="nucleotide sequence ID" value="NZ_JADBEB010000001.1"/>
</dbReference>
<accession>A0A927LZ65</accession>
<keyword evidence="2" id="KW-1185">Reference proteome</keyword>
<dbReference type="AlphaFoldDB" id="A0A927LZ65"/>
<gene>
    <name evidence="1" type="ORF">H4W31_000835</name>
</gene>